<dbReference type="InterPro" id="IPR007460">
    <property type="entry name" value="BrnT_toxin"/>
</dbReference>
<dbReference type="Gene3D" id="3.10.450.530">
    <property type="entry name" value="Ribonuclease toxin, BrnT, of type II toxin-antitoxin system"/>
    <property type="match status" value="1"/>
</dbReference>
<accession>A0ABT9NFL5</accession>
<protein>
    <submittedName>
        <fullName evidence="1">Uncharacterized DUF497 family protein</fullName>
    </submittedName>
</protein>
<dbReference type="InterPro" id="IPR038573">
    <property type="entry name" value="BrnT_sf"/>
</dbReference>
<organism evidence="1 2">
    <name type="scientific">Trueperella bonasi</name>
    <dbReference type="NCBI Taxonomy" id="312286"/>
    <lineage>
        <taxon>Bacteria</taxon>
        <taxon>Bacillati</taxon>
        <taxon>Actinomycetota</taxon>
        <taxon>Actinomycetes</taxon>
        <taxon>Actinomycetales</taxon>
        <taxon>Actinomycetaceae</taxon>
        <taxon>Trueperella</taxon>
    </lineage>
</organism>
<sequence length="102" mass="12033">MHMEEPPFIQFEWDDRKALSNEHKHGVAFAEAVEAFYDPHARLIDDPDHSTEEERFILLGLSLSARVMTVSHCVRQQGTVIRILSARRATRNEENQYWRLRK</sequence>
<evidence type="ECO:0000313" key="2">
    <source>
        <dbReference type="Proteomes" id="UP001243212"/>
    </source>
</evidence>
<evidence type="ECO:0000313" key="1">
    <source>
        <dbReference type="EMBL" id="MDP9805995.1"/>
    </source>
</evidence>
<gene>
    <name evidence="1" type="ORF">J2S70_000577</name>
</gene>
<keyword evidence="2" id="KW-1185">Reference proteome</keyword>
<dbReference type="Pfam" id="PF04365">
    <property type="entry name" value="BrnT_toxin"/>
    <property type="match status" value="1"/>
</dbReference>
<name>A0ABT9NFL5_9ACTO</name>
<dbReference type="EMBL" id="JAUSQX010000001">
    <property type="protein sequence ID" value="MDP9805995.1"/>
    <property type="molecule type" value="Genomic_DNA"/>
</dbReference>
<proteinExistence type="predicted"/>
<comment type="caution">
    <text evidence="1">The sequence shown here is derived from an EMBL/GenBank/DDBJ whole genome shotgun (WGS) entry which is preliminary data.</text>
</comment>
<reference evidence="1 2" key="1">
    <citation type="submission" date="2023-07" db="EMBL/GenBank/DDBJ databases">
        <title>Sequencing the genomes of 1000 actinobacteria strains.</title>
        <authorList>
            <person name="Klenk H.-P."/>
        </authorList>
    </citation>
    <scope>NUCLEOTIDE SEQUENCE [LARGE SCALE GENOMIC DNA]</scope>
    <source>
        <strain evidence="1 2">DSM 17163</strain>
    </source>
</reference>
<dbReference type="Proteomes" id="UP001243212">
    <property type="component" value="Unassembled WGS sequence"/>
</dbReference>